<keyword evidence="2" id="KW-0813">Transport</keyword>
<reference evidence="9 10" key="1">
    <citation type="submission" date="2021-05" db="EMBL/GenBank/DDBJ databases">
        <title>Direct Submission.</title>
        <authorList>
            <person name="Li K."/>
            <person name="Gao J."/>
        </authorList>
    </citation>
    <scope>NUCLEOTIDE SEQUENCE [LARGE SCALE GENOMIC DNA]</scope>
    <source>
        <strain evidence="9 10">Mg02</strain>
    </source>
</reference>
<organism evidence="9 10">
    <name type="scientific">Nocardiopsis changdeensis</name>
    <dbReference type="NCBI Taxonomy" id="2831969"/>
    <lineage>
        <taxon>Bacteria</taxon>
        <taxon>Bacillati</taxon>
        <taxon>Actinomycetota</taxon>
        <taxon>Actinomycetes</taxon>
        <taxon>Streptosporangiales</taxon>
        <taxon>Nocardiopsidaceae</taxon>
        <taxon>Nocardiopsis</taxon>
    </lineage>
</organism>
<dbReference type="Pfam" id="PF05977">
    <property type="entry name" value="MFS_3"/>
    <property type="match status" value="1"/>
</dbReference>
<dbReference type="Proteomes" id="UP000676079">
    <property type="component" value="Chromosome"/>
</dbReference>
<dbReference type="PANTHER" id="PTHR23513:SF9">
    <property type="entry name" value="ENTEROBACTIN EXPORTER ENTS"/>
    <property type="match status" value="1"/>
</dbReference>
<name>A0ABX8BMG5_9ACTN</name>
<feature type="domain" description="Major facilitator superfamily (MFS) profile" evidence="8">
    <location>
        <begin position="213"/>
        <end position="396"/>
    </location>
</feature>
<feature type="transmembrane region" description="Helical" evidence="7">
    <location>
        <begin position="84"/>
        <end position="102"/>
    </location>
</feature>
<dbReference type="InterPro" id="IPR036259">
    <property type="entry name" value="MFS_trans_sf"/>
</dbReference>
<evidence type="ECO:0000256" key="4">
    <source>
        <dbReference type="ARBA" id="ARBA00022692"/>
    </source>
</evidence>
<accession>A0ABX8BMG5</accession>
<evidence type="ECO:0000256" key="1">
    <source>
        <dbReference type="ARBA" id="ARBA00004429"/>
    </source>
</evidence>
<dbReference type="SUPFAM" id="SSF103473">
    <property type="entry name" value="MFS general substrate transporter"/>
    <property type="match status" value="1"/>
</dbReference>
<proteinExistence type="predicted"/>
<dbReference type="CDD" id="cd06173">
    <property type="entry name" value="MFS_MefA_like"/>
    <property type="match status" value="1"/>
</dbReference>
<dbReference type="InterPro" id="IPR020846">
    <property type="entry name" value="MFS_dom"/>
</dbReference>
<keyword evidence="10" id="KW-1185">Reference proteome</keyword>
<keyword evidence="6 7" id="KW-0472">Membrane</keyword>
<feature type="transmembrane region" description="Helical" evidence="7">
    <location>
        <begin position="220"/>
        <end position="241"/>
    </location>
</feature>
<keyword evidence="4 7" id="KW-0812">Transmembrane</keyword>
<dbReference type="InterPro" id="IPR010290">
    <property type="entry name" value="TM_effector"/>
</dbReference>
<dbReference type="RefSeq" id="WP_220564656.1">
    <property type="nucleotide sequence ID" value="NZ_CP074133.1"/>
</dbReference>
<dbReference type="Gene3D" id="1.20.1250.20">
    <property type="entry name" value="MFS general substrate transporter like domains"/>
    <property type="match status" value="1"/>
</dbReference>
<gene>
    <name evidence="9" type="ORF">KGD84_03365</name>
</gene>
<dbReference type="PANTHER" id="PTHR23513">
    <property type="entry name" value="INTEGRAL MEMBRANE EFFLUX PROTEIN-RELATED"/>
    <property type="match status" value="1"/>
</dbReference>
<keyword evidence="3" id="KW-1003">Cell membrane</keyword>
<dbReference type="PROSITE" id="PS50850">
    <property type="entry name" value="MFS"/>
    <property type="match status" value="1"/>
</dbReference>
<evidence type="ECO:0000259" key="8">
    <source>
        <dbReference type="PROSITE" id="PS50850"/>
    </source>
</evidence>
<evidence type="ECO:0000313" key="10">
    <source>
        <dbReference type="Proteomes" id="UP000676079"/>
    </source>
</evidence>
<feature type="transmembrane region" description="Helical" evidence="7">
    <location>
        <begin position="362"/>
        <end position="390"/>
    </location>
</feature>
<protein>
    <submittedName>
        <fullName evidence="9">MFS transporter</fullName>
    </submittedName>
</protein>
<keyword evidence="5 7" id="KW-1133">Transmembrane helix</keyword>
<feature type="transmembrane region" description="Helical" evidence="7">
    <location>
        <begin position="20"/>
        <end position="42"/>
    </location>
</feature>
<feature type="transmembrane region" description="Helical" evidence="7">
    <location>
        <begin position="253"/>
        <end position="274"/>
    </location>
</feature>
<evidence type="ECO:0000256" key="7">
    <source>
        <dbReference type="SAM" id="Phobius"/>
    </source>
</evidence>
<dbReference type="EMBL" id="CP074133">
    <property type="protein sequence ID" value="QUX23434.1"/>
    <property type="molecule type" value="Genomic_DNA"/>
</dbReference>
<comment type="subcellular location">
    <subcellularLocation>
        <location evidence="1">Cell inner membrane</location>
        <topology evidence="1">Multi-pass membrane protein</topology>
    </subcellularLocation>
</comment>
<feature type="transmembrane region" description="Helical" evidence="7">
    <location>
        <begin position="48"/>
        <end position="72"/>
    </location>
</feature>
<sequence length="396" mass="39496">MRFLLDVTPLREAPPFRRFWIGSSLASLTLQFTMFAATFTLWELTRSTVMVGALGLVGAVAWFVAVPVGMAFIDTVDRARLARAALVAQCAAAVALATAAYLGSAAAVLAMMGLNAVLLAVGRSARQAMVPALVGDRLIAPAIALNGLALQLGMLAGPALAGLLASAAGGEVCFLVNIAGSAASLYGLRGLSVPPAGRSRGFGAMAEGLRYAVRTPPVRGALLTDLAATVLAMPVALFPAINQERFGGDPATLGLFGSAVAVGGVAGLAFSGAVTRYGRPGTAMAVSACVWGLALACAGLSGHLAVLLASLAVAGAADTWSVVSRGTLVQASVPESVRGRVSALEQAVGVAGPDLGNFRAGLVAPLLGAGAAMAVGGLLCAAACAAVYALTPGMRR</sequence>
<feature type="transmembrane region" description="Helical" evidence="7">
    <location>
        <begin position="286"/>
        <end position="314"/>
    </location>
</feature>
<feature type="transmembrane region" description="Helical" evidence="7">
    <location>
        <begin position="163"/>
        <end position="188"/>
    </location>
</feature>
<evidence type="ECO:0000313" key="9">
    <source>
        <dbReference type="EMBL" id="QUX23434.1"/>
    </source>
</evidence>
<evidence type="ECO:0000256" key="2">
    <source>
        <dbReference type="ARBA" id="ARBA00022448"/>
    </source>
</evidence>
<evidence type="ECO:0000256" key="3">
    <source>
        <dbReference type="ARBA" id="ARBA00022475"/>
    </source>
</evidence>
<evidence type="ECO:0000256" key="6">
    <source>
        <dbReference type="ARBA" id="ARBA00023136"/>
    </source>
</evidence>
<evidence type="ECO:0000256" key="5">
    <source>
        <dbReference type="ARBA" id="ARBA00022989"/>
    </source>
</evidence>